<sequence length="435" mass="48551">MFDLETREYFVSRDVTFCESEFPSIGNPTELASDSSSVHFDLPEQSGMADVECAPSEASNPPAEAVVPPTEAELGRGRRERAPPRHLQDYVLNVLRHSSTSYPLTDFVSYDIFSSAHRGFLASITAGVEPRSYRQAVRDLGWCDALKAEISALENNGTWSLVELPNDKKALGSRWVYKIKYKSDGSVERLKARLVAFGNHQTEGIDYSDTFAPVAKMSTIRAFLAVTAARGWVSHQMDVHNAFLHDYSLFSYVRGDRRLHVLIYVDDLIISSNNSAALSAFKDYLSSCFHMKDLGALKYVLECGLLGGRPVGFPMEPNHKLGNPSAPLSRMVNNTGDWSVASFTYLIHGLIWLMMFMYCLSSCISRNKTTGMRLSECWCDSDWASSPMTRRSIIGWIVFLSGSPISWKTKKQKTVALSSGEAEYHSLTVHTCELK</sequence>
<dbReference type="InterPro" id="IPR043502">
    <property type="entry name" value="DNA/RNA_pol_sf"/>
</dbReference>
<keyword evidence="5" id="KW-1185">Reference proteome</keyword>
<evidence type="ECO:0000259" key="3">
    <source>
        <dbReference type="Pfam" id="PF07727"/>
    </source>
</evidence>
<feature type="compositionally biased region" description="Low complexity" evidence="1">
    <location>
        <begin position="54"/>
        <end position="72"/>
    </location>
</feature>
<evidence type="ECO:0000256" key="2">
    <source>
        <dbReference type="SAM" id="Phobius"/>
    </source>
</evidence>
<dbReference type="PANTHER" id="PTHR11439:SF462">
    <property type="match status" value="1"/>
</dbReference>
<dbReference type="CDD" id="cd09272">
    <property type="entry name" value="RNase_HI_RT_Ty1"/>
    <property type="match status" value="1"/>
</dbReference>
<proteinExistence type="predicted"/>
<dbReference type="SUPFAM" id="SSF56672">
    <property type="entry name" value="DNA/RNA polymerases"/>
    <property type="match status" value="1"/>
</dbReference>
<evidence type="ECO:0000313" key="5">
    <source>
        <dbReference type="Proteomes" id="UP001454036"/>
    </source>
</evidence>
<feature type="domain" description="Reverse transcriptase Ty1/copia-type" evidence="3">
    <location>
        <begin position="250"/>
        <end position="301"/>
    </location>
</feature>
<dbReference type="AlphaFoldDB" id="A0AAV3QZE1"/>
<dbReference type="InterPro" id="IPR013103">
    <property type="entry name" value="RVT_2"/>
</dbReference>
<gene>
    <name evidence="4" type="ORF">LIER_40593</name>
</gene>
<keyword evidence="2" id="KW-0472">Membrane</keyword>
<dbReference type="Proteomes" id="UP001454036">
    <property type="component" value="Unassembled WGS sequence"/>
</dbReference>
<comment type="caution">
    <text evidence="4">The sequence shown here is derived from an EMBL/GenBank/DDBJ whole genome shotgun (WGS) entry which is preliminary data.</text>
</comment>
<accession>A0AAV3QZE1</accession>
<organism evidence="4 5">
    <name type="scientific">Lithospermum erythrorhizon</name>
    <name type="common">Purple gromwell</name>
    <name type="synonym">Lithospermum officinale var. erythrorhizon</name>
    <dbReference type="NCBI Taxonomy" id="34254"/>
    <lineage>
        <taxon>Eukaryota</taxon>
        <taxon>Viridiplantae</taxon>
        <taxon>Streptophyta</taxon>
        <taxon>Embryophyta</taxon>
        <taxon>Tracheophyta</taxon>
        <taxon>Spermatophyta</taxon>
        <taxon>Magnoliopsida</taxon>
        <taxon>eudicotyledons</taxon>
        <taxon>Gunneridae</taxon>
        <taxon>Pentapetalae</taxon>
        <taxon>asterids</taxon>
        <taxon>lamiids</taxon>
        <taxon>Boraginales</taxon>
        <taxon>Boraginaceae</taxon>
        <taxon>Boraginoideae</taxon>
        <taxon>Lithospermeae</taxon>
        <taxon>Lithospermum</taxon>
    </lineage>
</organism>
<name>A0AAV3QZE1_LITER</name>
<feature type="domain" description="Reverse transcriptase Ty1/copia-type" evidence="3">
    <location>
        <begin position="156"/>
        <end position="245"/>
    </location>
</feature>
<dbReference type="Pfam" id="PF07727">
    <property type="entry name" value="RVT_2"/>
    <property type="match status" value="2"/>
</dbReference>
<keyword evidence="2" id="KW-1133">Transmembrane helix</keyword>
<keyword evidence="2 4" id="KW-0812">Transmembrane</keyword>
<dbReference type="EMBL" id="BAABME010023675">
    <property type="protein sequence ID" value="GAA0168571.1"/>
    <property type="molecule type" value="Genomic_DNA"/>
</dbReference>
<dbReference type="PANTHER" id="PTHR11439">
    <property type="entry name" value="GAG-POL-RELATED RETROTRANSPOSON"/>
    <property type="match status" value="1"/>
</dbReference>
<keyword evidence="4" id="KW-0675">Receptor</keyword>
<evidence type="ECO:0000256" key="1">
    <source>
        <dbReference type="SAM" id="MobiDB-lite"/>
    </source>
</evidence>
<feature type="transmembrane region" description="Helical" evidence="2">
    <location>
        <begin position="338"/>
        <end position="360"/>
    </location>
</feature>
<evidence type="ECO:0000313" key="4">
    <source>
        <dbReference type="EMBL" id="GAA0168571.1"/>
    </source>
</evidence>
<protein>
    <submittedName>
        <fullName evidence="4">Transmembrane signal receptor</fullName>
    </submittedName>
</protein>
<reference evidence="4 5" key="1">
    <citation type="submission" date="2024-01" db="EMBL/GenBank/DDBJ databases">
        <title>The complete chloroplast genome sequence of Lithospermum erythrorhizon: insights into the phylogenetic relationship among Boraginaceae species and the maternal lineages of purple gromwells.</title>
        <authorList>
            <person name="Okada T."/>
            <person name="Watanabe K."/>
        </authorList>
    </citation>
    <scope>NUCLEOTIDE SEQUENCE [LARGE SCALE GENOMIC DNA]</scope>
</reference>
<feature type="region of interest" description="Disordered" evidence="1">
    <location>
        <begin position="52"/>
        <end position="80"/>
    </location>
</feature>